<name>A0ABS9EJ80_9FLAO</name>
<dbReference type="Pfam" id="PF01475">
    <property type="entry name" value="FUR"/>
    <property type="match status" value="1"/>
</dbReference>
<keyword evidence="4" id="KW-0805">Transcription regulation</keyword>
<dbReference type="InterPro" id="IPR036390">
    <property type="entry name" value="WH_DNA-bd_sf"/>
</dbReference>
<dbReference type="PANTHER" id="PTHR33202:SF22">
    <property type="entry name" value="HYDROGEN PEROXIDE SENSITIVE REPRESSOR"/>
    <property type="match status" value="1"/>
</dbReference>
<evidence type="ECO:0000256" key="4">
    <source>
        <dbReference type="ARBA" id="ARBA00023015"/>
    </source>
</evidence>
<reference evidence="7" key="1">
    <citation type="submission" date="2022-01" db="EMBL/GenBank/DDBJ databases">
        <title>Gillisia lutea sp. nov., isolated from marine plastic residues from the Malvarosa beach (Valencia, Spain).</title>
        <authorList>
            <person name="Vidal-Verdu A."/>
            <person name="Molina-Menor E."/>
            <person name="Satari L."/>
            <person name="Pascual J."/>
            <person name="Pereto J."/>
            <person name="Porcar M."/>
        </authorList>
    </citation>
    <scope>NUCLEOTIDE SEQUENCE</scope>
    <source>
        <strain evidence="7">M10.2A</strain>
    </source>
</reference>
<organism evidence="7 8">
    <name type="scientific">Gillisia lutea</name>
    <dbReference type="NCBI Taxonomy" id="2909668"/>
    <lineage>
        <taxon>Bacteria</taxon>
        <taxon>Pseudomonadati</taxon>
        <taxon>Bacteroidota</taxon>
        <taxon>Flavobacteriia</taxon>
        <taxon>Flavobacteriales</taxon>
        <taxon>Flavobacteriaceae</taxon>
        <taxon>Gillisia</taxon>
    </lineage>
</organism>
<keyword evidence="8" id="KW-1185">Reference proteome</keyword>
<sequence>MQEIENFLVQKEIRPTAMRLLIYKFMAQKSVASSLNELEQAFEKSERTTLYRTLKTFEKKAIVHRIDDGTGIAKFALCEDTCNCELGTDLHLHFHCTRCNETQCLTEQKIPHVILPKGFKATDANLVVKGICNKCPSC</sequence>
<dbReference type="RefSeq" id="WP_236134008.1">
    <property type="nucleotide sequence ID" value="NZ_JAKGTH010000008.1"/>
</dbReference>
<dbReference type="PANTHER" id="PTHR33202">
    <property type="entry name" value="ZINC UPTAKE REGULATION PROTEIN"/>
    <property type="match status" value="1"/>
</dbReference>
<evidence type="ECO:0000256" key="3">
    <source>
        <dbReference type="ARBA" id="ARBA00022833"/>
    </source>
</evidence>
<gene>
    <name evidence="7" type="ORF">L1I30_09320</name>
</gene>
<dbReference type="SUPFAM" id="SSF46785">
    <property type="entry name" value="Winged helix' DNA-binding domain"/>
    <property type="match status" value="1"/>
</dbReference>
<comment type="caution">
    <text evidence="7">The sequence shown here is derived from an EMBL/GenBank/DDBJ whole genome shotgun (WGS) entry which is preliminary data.</text>
</comment>
<keyword evidence="2" id="KW-0678">Repressor</keyword>
<dbReference type="EMBL" id="JAKGTH010000008">
    <property type="protein sequence ID" value="MCF4101865.1"/>
    <property type="molecule type" value="Genomic_DNA"/>
</dbReference>
<comment type="similarity">
    <text evidence="1">Belongs to the Fur family.</text>
</comment>
<protein>
    <submittedName>
        <fullName evidence="7">Transcriptional repressor</fullName>
    </submittedName>
</protein>
<dbReference type="Proteomes" id="UP001179363">
    <property type="component" value="Unassembled WGS sequence"/>
</dbReference>
<evidence type="ECO:0000256" key="5">
    <source>
        <dbReference type="ARBA" id="ARBA00023125"/>
    </source>
</evidence>
<dbReference type="Gene3D" id="3.30.1490.190">
    <property type="match status" value="1"/>
</dbReference>
<dbReference type="InterPro" id="IPR043135">
    <property type="entry name" value="Fur_C"/>
</dbReference>
<keyword evidence="5" id="KW-0238">DNA-binding</keyword>
<dbReference type="Gene3D" id="1.10.10.10">
    <property type="entry name" value="Winged helix-like DNA-binding domain superfamily/Winged helix DNA-binding domain"/>
    <property type="match status" value="1"/>
</dbReference>
<proteinExistence type="inferred from homology"/>
<keyword evidence="6" id="KW-0804">Transcription</keyword>
<dbReference type="InterPro" id="IPR002481">
    <property type="entry name" value="FUR"/>
</dbReference>
<dbReference type="InterPro" id="IPR036388">
    <property type="entry name" value="WH-like_DNA-bd_sf"/>
</dbReference>
<accession>A0ABS9EJ80</accession>
<evidence type="ECO:0000256" key="6">
    <source>
        <dbReference type="ARBA" id="ARBA00023163"/>
    </source>
</evidence>
<evidence type="ECO:0000256" key="1">
    <source>
        <dbReference type="ARBA" id="ARBA00007957"/>
    </source>
</evidence>
<evidence type="ECO:0000313" key="7">
    <source>
        <dbReference type="EMBL" id="MCF4101865.1"/>
    </source>
</evidence>
<evidence type="ECO:0000313" key="8">
    <source>
        <dbReference type="Proteomes" id="UP001179363"/>
    </source>
</evidence>
<keyword evidence="3" id="KW-0862">Zinc</keyword>
<evidence type="ECO:0000256" key="2">
    <source>
        <dbReference type="ARBA" id="ARBA00022491"/>
    </source>
</evidence>